<reference evidence="1 2" key="1">
    <citation type="submission" date="2018-10" db="EMBL/GenBank/DDBJ databases">
        <title>Genomic Encyclopedia of Archaeal and Bacterial Type Strains, Phase II (KMG-II): from individual species to whole genera.</title>
        <authorList>
            <person name="Goeker M."/>
        </authorList>
    </citation>
    <scope>NUCLEOTIDE SEQUENCE [LARGE SCALE GENOMIC DNA]</scope>
    <source>
        <strain evidence="1 2">DSM 235</strain>
    </source>
</reference>
<keyword evidence="2" id="KW-1185">Reference proteome</keyword>
<keyword evidence="1" id="KW-0436">Ligase</keyword>
<dbReference type="OrthoDB" id="580775at2"/>
<dbReference type="Proteomes" id="UP000274556">
    <property type="component" value="Unassembled WGS sequence"/>
</dbReference>
<sequence length="478" mass="52794">MRALDKLVRRWQLKAMEHIDTAALLKAGNRRVLERFQRVARDVPAYAAILNAHGVSAGGIRTLDDFTRLCPVIEKQDIFGAYPIDQLCVGGHLGSLAGVLTSSGQGGRFAFGLSTHRQARRAAKAIELALELSFGTDRYSTLLINALPMGVRFSCSTVTIAETSVREDMVCALVEQFAPHHQQTILVTDPLFCKRLLDQGRDRGLDWGRFKVHVVLGEETFGEAFRDYVVRGLGQDPDGWTAGSAISSMGVGELGLNLFFETTDTVRLRQRAHRQPEALRPAIGDWQGRVPPLLFVYDPLRIFVEVIEPDPSGFGALTISSLDPDSMLPLIRYRTGDRARLLDTATVARTLSDIGGVHLNVPRLPMIAVVGRASDHLPDGRPLLDIKDALYVRHDIADRLSGAFRIEHEDTGCCIHVQLSAGVENGGPEFASALDACLPKPNSGDRDRIKIWSHADFPFGQTLDYERKFNYLDAPRRP</sequence>
<dbReference type="AlphaFoldDB" id="A0A495V262"/>
<gene>
    <name evidence="1" type="ORF">BDD21_0758</name>
</gene>
<dbReference type="InterPro" id="IPR042099">
    <property type="entry name" value="ANL_N_sf"/>
</dbReference>
<dbReference type="GO" id="GO:0016874">
    <property type="term" value="F:ligase activity"/>
    <property type="evidence" value="ECO:0007669"/>
    <property type="project" value="UniProtKB-KW"/>
</dbReference>
<protein>
    <submittedName>
        <fullName evidence="1">Phenylacetate-CoA ligase</fullName>
    </submittedName>
</protein>
<dbReference type="PANTHER" id="PTHR43845">
    <property type="entry name" value="BLR5969 PROTEIN"/>
    <property type="match status" value="1"/>
</dbReference>
<dbReference type="Gene3D" id="3.40.50.12780">
    <property type="entry name" value="N-terminal domain of ligase-like"/>
    <property type="match status" value="2"/>
</dbReference>
<organism evidence="1 2">
    <name type="scientific">Thiocapsa rosea</name>
    <dbReference type="NCBI Taxonomy" id="69360"/>
    <lineage>
        <taxon>Bacteria</taxon>
        <taxon>Pseudomonadati</taxon>
        <taxon>Pseudomonadota</taxon>
        <taxon>Gammaproteobacteria</taxon>
        <taxon>Chromatiales</taxon>
        <taxon>Chromatiaceae</taxon>
        <taxon>Thiocapsa</taxon>
    </lineage>
</organism>
<proteinExistence type="predicted"/>
<comment type="caution">
    <text evidence="1">The sequence shown here is derived from an EMBL/GenBank/DDBJ whole genome shotgun (WGS) entry which is preliminary data.</text>
</comment>
<name>A0A495V262_9GAMM</name>
<evidence type="ECO:0000313" key="1">
    <source>
        <dbReference type="EMBL" id="RKT43424.1"/>
    </source>
</evidence>
<dbReference type="EMBL" id="RBXL01000001">
    <property type="protein sequence ID" value="RKT43424.1"/>
    <property type="molecule type" value="Genomic_DNA"/>
</dbReference>
<evidence type="ECO:0000313" key="2">
    <source>
        <dbReference type="Proteomes" id="UP000274556"/>
    </source>
</evidence>
<dbReference type="PANTHER" id="PTHR43845:SF1">
    <property type="entry name" value="BLR5969 PROTEIN"/>
    <property type="match status" value="1"/>
</dbReference>
<accession>A0A495V262</accession>